<feature type="compositionally biased region" description="Basic residues" evidence="1">
    <location>
        <begin position="1059"/>
        <end position="1070"/>
    </location>
</feature>
<feature type="region of interest" description="Disordered" evidence="1">
    <location>
        <begin position="792"/>
        <end position="828"/>
    </location>
</feature>
<feature type="region of interest" description="Disordered" evidence="1">
    <location>
        <begin position="965"/>
        <end position="1008"/>
    </location>
</feature>
<feature type="transmembrane region" description="Helical" evidence="2">
    <location>
        <begin position="301"/>
        <end position="323"/>
    </location>
</feature>
<evidence type="ECO:0000313" key="3">
    <source>
        <dbReference type="EMBL" id="KAK3323879.1"/>
    </source>
</evidence>
<feature type="compositionally biased region" description="Polar residues" evidence="1">
    <location>
        <begin position="1097"/>
        <end position="1106"/>
    </location>
</feature>
<feature type="transmembrane region" description="Helical" evidence="2">
    <location>
        <begin position="242"/>
        <end position="259"/>
    </location>
</feature>
<feature type="compositionally biased region" description="Basic and acidic residues" evidence="1">
    <location>
        <begin position="145"/>
        <end position="158"/>
    </location>
</feature>
<keyword evidence="4" id="KW-1185">Reference proteome</keyword>
<feature type="compositionally biased region" description="Polar residues" evidence="1">
    <location>
        <begin position="975"/>
        <end position="998"/>
    </location>
</feature>
<feature type="compositionally biased region" description="Acidic residues" evidence="1">
    <location>
        <begin position="1039"/>
        <end position="1051"/>
    </location>
</feature>
<dbReference type="AlphaFoldDB" id="A0AAE0IF75"/>
<dbReference type="Proteomes" id="UP001286456">
    <property type="component" value="Unassembled WGS sequence"/>
</dbReference>
<protein>
    <submittedName>
        <fullName evidence="3">Uncharacterized protein</fullName>
    </submittedName>
</protein>
<feature type="compositionally biased region" description="Polar residues" evidence="1">
    <location>
        <begin position="164"/>
        <end position="175"/>
    </location>
</feature>
<proteinExistence type="predicted"/>
<reference evidence="3" key="2">
    <citation type="submission" date="2023-06" db="EMBL/GenBank/DDBJ databases">
        <authorList>
            <consortium name="Lawrence Berkeley National Laboratory"/>
            <person name="Haridas S."/>
            <person name="Hensen N."/>
            <person name="Bonometti L."/>
            <person name="Westerberg I."/>
            <person name="Brannstrom I.O."/>
            <person name="Guillou S."/>
            <person name="Cros-Aarteil S."/>
            <person name="Calhoun S."/>
            <person name="Kuo A."/>
            <person name="Mondo S."/>
            <person name="Pangilinan J."/>
            <person name="Riley R."/>
            <person name="Labutti K."/>
            <person name="Andreopoulos B."/>
            <person name="Lipzen A."/>
            <person name="Chen C."/>
            <person name="Yanf M."/>
            <person name="Daum C."/>
            <person name="Ng V."/>
            <person name="Clum A."/>
            <person name="Steindorff A."/>
            <person name="Ohm R."/>
            <person name="Martin F."/>
            <person name="Silar P."/>
            <person name="Natvig D."/>
            <person name="Lalanne C."/>
            <person name="Gautier V."/>
            <person name="Ament-Velasquez S.L."/>
            <person name="Kruys A."/>
            <person name="Hutchinson M.I."/>
            <person name="Powell A.J."/>
            <person name="Barry K."/>
            <person name="Miller A.N."/>
            <person name="Grigoriev I.V."/>
            <person name="Debuchy R."/>
            <person name="Gladieux P."/>
            <person name="Thoren M.H."/>
            <person name="Johannesson H."/>
        </authorList>
    </citation>
    <scope>NUCLEOTIDE SEQUENCE</scope>
    <source>
        <strain evidence="3">SMH4131-1</strain>
    </source>
</reference>
<comment type="caution">
    <text evidence="3">The sequence shown here is derived from an EMBL/GenBank/DDBJ whole genome shotgun (WGS) entry which is preliminary data.</text>
</comment>
<gene>
    <name evidence="3" type="ORF">B0T19DRAFT_443338</name>
</gene>
<feature type="compositionally biased region" description="Polar residues" evidence="1">
    <location>
        <begin position="36"/>
        <end position="46"/>
    </location>
</feature>
<keyword evidence="2" id="KW-0812">Transmembrane</keyword>
<sequence>MESREDSYDLRELHQHSQIGERWSPLDPAHAPDRGSSPSPVSTLSATLRPAVDSDHHRPVSPYAPSEDEIPFTSVGLGISSASGHPSHTQHHHLLSPDPSFVSSQESPRRPGVPGPQRRHLSQESSFNSQDSPGSFPDTPGLPYRSHDFLLGDHHDTEYPPQTPLTGQKPEQANGQRHEPPSGPPPATARWSWFWTWADSAWVMYELLLVGIVLAVSHHVFYSRLDKTPADDQLKMLRYGNMLAYATKSFLASAIIFAYRQQIWATVRRKNLQLGTIDSLFAAVDDIRAMVNLEFITQTKVALGLAIVVWLFPLTVILTPATLTVSPLLETIPSQCSSVRTLNFDLEKSKNWRKRDLIDGYPELSLSLWNCTQAMSADNFSPFNETFFDYWTSSSWQTALVATLSAYSGKVVPRENVSVETCGEGWDCQYNITFVGPGYKCDEIARGRDDNTQKLATINAPFTTNDLLPDGDFGYLAHATLGDYSSVQIDADPGGMPKMDPPYPPDLGAFRTEPVLWIGHSDLTNTSHPAPEVRTASNWNTSFTPVIFRCEHYVVNYTVQFSHTQSTQTTTVLNRSYLHPVINTTYIPHIDANDGTKDNITATPKANYIHPLDVDAYRLTAAYHSLGSQLRAHINGSIQHTPYIVAITEAMKTRLIDKTSYLVSSPPNTSFQDELQKFYENMLLSLLSNPQFLAVAWASKPHERSGRGNATSASDSSLHYPCIRSRVISAYNYKARDLWIVYSLAIALACVGVGLGAVALGENNHRVRDTRVSSIVAATRARCLDELPWRKGTTGTAQATATPKKEPATNTSPSRSPSPSSPPGPLEERFMIEGVDHDDRYRMVEDEFLAVAVQFTKHIHKAEYQRLKALAESQNADTIRDISRPVTGEMTADVKRRQTALGNAAKQRKALASVLGKRSAGHTSDSDDDGGRPATSLQGLMKSKHREPVLLTAVSSAARATLGLDAGPSRYARPPSTSLQKRPSTAAASKARGNSSVNGFPPSGRNIHQILASNSDDEELIDLKQEEILRIKQEQLTDSGEDEDEDDDDLDNQVSWSPRYRHKQAPKKPKPSLPERSAPAKPPAPKPKSDPRPSASNNSAPKTNSRPEPDSNSNSNAESDEEDPMASIRARIAARKQNQAHPKPQQKDKAKESPPRTTTSSLENRKTSLDEIPFI</sequence>
<organism evidence="3 4">
    <name type="scientific">Cercophora scortea</name>
    <dbReference type="NCBI Taxonomy" id="314031"/>
    <lineage>
        <taxon>Eukaryota</taxon>
        <taxon>Fungi</taxon>
        <taxon>Dikarya</taxon>
        <taxon>Ascomycota</taxon>
        <taxon>Pezizomycotina</taxon>
        <taxon>Sordariomycetes</taxon>
        <taxon>Sordariomycetidae</taxon>
        <taxon>Sordariales</taxon>
        <taxon>Lasiosphaeriaceae</taxon>
        <taxon>Cercophora</taxon>
    </lineage>
</organism>
<feature type="compositionally biased region" description="Basic and acidic residues" evidence="1">
    <location>
        <begin position="1"/>
        <end position="15"/>
    </location>
</feature>
<dbReference type="PANTHER" id="PTHR35041:SF3">
    <property type="entry name" value="FORMYLMETHIONINE DEFORMYLASE-LIKE PROTEIN"/>
    <property type="match status" value="1"/>
</dbReference>
<keyword evidence="2" id="KW-1133">Transmembrane helix</keyword>
<keyword evidence="2" id="KW-0472">Membrane</keyword>
<feature type="region of interest" description="Disordered" evidence="1">
    <location>
        <begin position="1032"/>
        <end position="1175"/>
    </location>
</feature>
<dbReference type="EMBL" id="JAUEPO010000004">
    <property type="protein sequence ID" value="KAK3323879.1"/>
    <property type="molecule type" value="Genomic_DNA"/>
</dbReference>
<feature type="compositionally biased region" description="Polar residues" evidence="1">
    <location>
        <begin position="123"/>
        <end position="133"/>
    </location>
</feature>
<feature type="transmembrane region" description="Helical" evidence="2">
    <location>
        <begin position="739"/>
        <end position="761"/>
    </location>
</feature>
<evidence type="ECO:0000256" key="1">
    <source>
        <dbReference type="SAM" id="MobiDB-lite"/>
    </source>
</evidence>
<evidence type="ECO:0000313" key="4">
    <source>
        <dbReference type="Proteomes" id="UP001286456"/>
    </source>
</evidence>
<feature type="transmembrane region" description="Helical" evidence="2">
    <location>
        <begin position="202"/>
        <end position="222"/>
    </location>
</feature>
<feature type="compositionally biased region" description="Low complexity" evidence="1">
    <location>
        <begin position="792"/>
        <end position="802"/>
    </location>
</feature>
<accession>A0AAE0IF75</accession>
<name>A0AAE0IF75_9PEZI</name>
<reference evidence="3" key="1">
    <citation type="journal article" date="2023" name="Mol. Phylogenet. Evol.">
        <title>Genome-scale phylogeny and comparative genomics of the fungal order Sordariales.</title>
        <authorList>
            <person name="Hensen N."/>
            <person name="Bonometti L."/>
            <person name="Westerberg I."/>
            <person name="Brannstrom I.O."/>
            <person name="Guillou S."/>
            <person name="Cros-Aarteil S."/>
            <person name="Calhoun S."/>
            <person name="Haridas S."/>
            <person name="Kuo A."/>
            <person name="Mondo S."/>
            <person name="Pangilinan J."/>
            <person name="Riley R."/>
            <person name="LaButti K."/>
            <person name="Andreopoulos B."/>
            <person name="Lipzen A."/>
            <person name="Chen C."/>
            <person name="Yan M."/>
            <person name="Daum C."/>
            <person name="Ng V."/>
            <person name="Clum A."/>
            <person name="Steindorff A."/>
            <person name="Ohm R.A."/>
            <person name="Martin F."/>
            <person name="Silar P."/>
            <person name="Natvig D.O."/>
            <person name="Lalanne C."/>
            <person name="Gautier V."/>
            <person name="Ament-Velasquez S.L."/>
            <person name="Kruys A."/>
            <person name="Hutchinson M.I."/>
            <person name="Powell A.J."/>
            <person name="Barry K."/>
            <person name="Miller A.N."/>
            <person name="Grigoriev I.V."/>
            <person name="Debuchy R."/>
            <person name="Gladieux P."/>
            <person name="Hiltunen Thoren M."/>
            <person name="Johannesson H."/>
        </authorList>
    </citation>
    <scope>NUCLEOTIDE SEQUENCE</scope>
    <source>
        <strain evidence="3">SMH4131-1</strain>
    </source>
</reference>
<feature type="region of interest" description="Disordered" evidence="1">
    <location>
        <begin position="913"/>
        <end position="943"/>
    </location>
</feature>
<dbReference type="PANTHER" id="PTHR35041">
    <property type="entry name" value="MEDIATOR OF RNA POLYMERASE II TRANSCRIPTION SUBUNIT 1"/>
    <property type="match status" value="1"/>
</dbReference>
<feature type="compositionally biased region" description="Basic and acidic residues" evidence="1">
    <location>
        <begin position="1145"/>
        <end position="1154"/>
    </location>
</feature>
<feature type="region of interest" description="Disordered" evidence="1">
    <location>
        <begin position="1"/>
        <end position="185"/>
    </location>
</feature>
<evidence type="ECO:0000256" key="2">
    <source>
        <dbReference type="SAM" id="Phobius"/>
    </source>
</evidence>